<name>A0A0N8PZV8_RHOGW</name>
<protein>
    <recommendedName>
        <fullName evidence="6">Phytase</fullName>
    </recommendedName>
</protein>
<evidence type="ECO:0000256" key="1">
    <source>
        <dbReference type="ARBA" id="ARBA00022801"/>
    </source>
</evidence>
<dbReference type="GeneID" id="28978146"/>
<reference evidence="4 5" key="1">
    <citation type="journal article" date="2015" name="Front. Microbiol.">
        <title>Genome sequence of the plant growth promoting endophytic yeast Rhodotorula graminis WP1.</title>
        <authorList>
            <person name="Firrincieli A."/>
            <person name="Otillar R."/>
            <person name="Salamov A."/>
            <person name="Schmutz J."/>
            <person name="Khan Z."/>
            <person name="Redman R.S."/>
            <person name="Fleck N.D."/>
            <person name="Lindquist E."/>
            <person name="Grigoriev I.V."/>
            <person name="Doty S.L."/>
        </authorList>
    </citation>
    <scope>NUCLEOTIDE SEQUENCE [LARGE SCALE GENOMIC DNA]</scope>
    <source>
        <strain evidence="4 5">WP1</strain>
    </source>
</reference>
<keyword evidence="3" id="KW-0472">Membrane</keyword>
<dbReference type="InterPro" id="IPR000560">
    <property type="entry name" value="His_Pase_clade-2"/>
</dbReference>
<gene>
    <name evidence="4" type="ORF">RHOBADRAFT_55154</name>
</gene>
<evidence type="ECO:0008006" key="6">
    <source>
        <dbReference type="Google" id="ProtNLM"/>
    </source>
</evidence>
<dbReference type="Pfam" id="PF00328">
    <property type="entry name" value="His_Phos_2"/>
    <property type="match status" value="1"/>
</dbReference>
<feature type="region of interest" description="Disordered" evidence="2">
    <location>
        <begin position="1"/>
        <end position="42"/>
    </location>
</feature>
<dbReference type="RefSeq" id="XP_018269454.1">
    <property type="nucleotide sequence ID" value="XM_018417698.1"/>
</dbReference>
<organism evidence="4 5">
    <name type="scientific">Rhodotorula graminis (strain WP1)</name>
    <dbReference type="NCBI Taxonomy" id="578459"/>
    <lineage>
        <taxon>Eukaryota</taxon>
        <taxon>Fungi</taxon>
        <taxon>Dikarya</taxon>
        <taxon>Basidiomycota</taxon>
        <taxon>Pucciniomycotina</taxon>
        <taxon>Microbotryomycetes</taxon>
        <taxon>Sporidiobolales</taxon>
        <taxon>Sporidiobolaceae</taxon>
        <taxon>Rhodotorula</taxon>
    </lineage>
</organism>
<keyword evidence="5" id="KW-1185">Reference proteome</keyword>
<dbReference type="OrthoDB" id="6509975at2759"/>
<evidence type="ECO:0000313" key="4">
    <source>
        <dbReference type="EMBL" id="KPV73405.1"/>
    </source>
</evidence>
<dbReference type="CDD" id="cd07061">
    <property type="entry name" value="HP_HAP_like"/>
    <property type="match status" value="1"/>
</dbReference>
<dbReference type="EMBL" id="KQ474083">
    <property type="protein sequence ID" value="KPV73405.1"/>
    <property type="molecule type" value="Genomic_DNA"/>
</dbReference>
<evidence type="ECO:0000256" key="3">
    <source>
        <dbReference type="SAM" id="Phobius"/>
    </source>
</evidence>
<keyword evidence="3" id="KW-0812">Transmembrane</keyword>
<keyword evidence="1" id="KW-0378">Hydrolase</keyword>
<feature type="compositionally biased region" description="Low complexity" evidence="2">
    <location>
        <begin position="17"/>
        <end position="37"/>
    </location>
</feature>
<sequence>MAPAPRNHAADDSDLDSNAPLLPAPVPSSTSPAASSSDLHHNTSRSRGRIAWAWVVLGCFGVGLLWLAFGTSYLDRRDRDERWEDDPAFPSRVGYEGPTPTGKEAFAAATSYPVNFDSSPLNPPAPSRAFNILHHLGNLSPWRTVNHGLRTTAQVPAGCTVEEVQLLHRHGARYPTTGAGPAAFAKDVVGAEGFKGSGNLSFLNKWEYKLGAEILTPFGREQLFNLGVSFRTKYGHLLDEGKKPVFRTESQDRMHASALNFAAGFWGIPFEDKYHQLVTIEWPAFNNTLSPYMTCTNANRLDLTRGPRKMALWMKQYLEPARVRLQEQVEGVELSHRDLFNMQLMCAYELVALGGSAFCPLFNEDEWRGFGYAHDIEFYDIFSFGQPAQAAVGKGWVQEWLARTLKQPLGEFNSTTNSTLHTSQYFPLDQRLYVDATHDTIISAVITTLGFSSFARSGPLPSDRIPDNLSFVTSSISPFAANLHSQVLSCPVEGRDDGETARFVRWILNDGVVPLDVIEGCGDNRDGMCPLDTFVSATQRRLASIDWAHDCLAQYDLPKEPINDGRPPHA</sequence>
<evidence type="ECO:0000313" key="5">
    <source>
        <dbReference type="Proteomes" id="UP000053890"/>
    </source>
</evidence>
<dbReference type="PROSITE" id="PS00616">
    <property type="entry name" value="HIS_ACID_PHOSPHAT_1"/>
    <property type="match status" value="1"/>
</dbReference>
<dbReference type="AlphaFoldDB" id="A0A0N8PZV8"/>
<dbReference type="Proteomes" id="UP000053890">
    <property type="component" value="Unassembled WGS sequence"/>
</dbReference>
<accession>A0A0N8PZV8</accession>
<dbReference type="InterPro" id="IPR029033">
    <property type="entry name" value="His_PPase_superfam"/>
</dbReference>
<dbReference type="SUPFAM" id="SSF53254">
    <property type="entry name" value="Phosphoglycerate mutase-like"/>
    <property type="match status" value="1"/>
</dbReference>
<dbReference type="InterPro" id="IPR033379">
    <property type="entry name" value="Acid_Pase_AS"/>
</dbReference>
<keyword evidence="3" id="KW-1133">Transmembrane helix</keyword>
<dbReference type="OMA" id="FEVMECD"/>
<dbReference type="GO" id="GO:0003993">
    <property type="term" value="F:acid phosphatase activity"/>
    <property type="evidence" value="ECO:0007669"/>
    <property type="project" value="TreeGrafter"/>
</dbReference>
<evidence type="ECO:0000256" key="2">
    <source>
        <dbReference type="SAM" id="MobiDB-lite"/>
    </source>
</evidence>
<feature type="transmembrane region" description="Helical" evidence="3">
    <location>
        <begin position="50"/>
        <end position="69"/>
    </location>
</feature>
<proteinExistence type="predicted"/>
<dbReference type="PANTHER" id="PTHR20963">
    <property type="entry name" value="MULTIPLE INOSITOL POLYPHOSPHATE PHOSPHATASE-RELATED"/>
    <property type="match status" value="1"/>
</dbReference>
<dbReference type="PANTHER" id="PTHR20963:SF42">
    <property type="entry name" value="PHOSPHOGLYCERATE MUTASE-LIKE PROTEIN"/>
    <property type="match status" value="1"/>
</dbReference>
<dbReference type="PROSITE" id="PS00778">
    <property type="entry name" value="HIS_ACID_PHOSPHAT_2"/>
    <property type="match status" value="1"/>
</dbReference>
<dbReference type="STRING" id="578459.A0A0N8PZV8"/>
<dbReference type="Gene3D" id="3.40.50.1240">
    <property type="entry name" value="Phosphoglycerate mutase-like"/>
    <property type="match status" value="1"/>
</dbReference>